<dbReference type="PANTHER" id="PTHR22749:SF6">
    <property type="entry name" value="RIBOFLAVIN KINASE"/>
    <property type="match status" value="1"/>
</dbReference>
<evidence type="ECO:0000256" key="13">
    <source>
        <dbReference type="ARBA" id="ARBA00047880"/>
    </source>
</evidence>
<sequence>MKVFNSIFDFKSDKKTVVTLGTFDGVHFGHKSILNKLIESTINSDEESLVLTFFSHPRMILEQDSDIKLLNTIEEKAQLLKELGIHNLVIQKFDNSFSQLLPEDFVKQVLVDIFNVKKIIIGYDHRFGKNRAADINDLIAFGKKYNFEVEQISAEEIDNVSISSTKIRTALQSGNIKLANEYLGYPYFINGKVVKGKQLGRTIGYPTANIVVSDKYKLIPAIGVYAAYAIINDVKYYGMLNIGTNPTIGDNPLTIEMNIFDFDEDIYDQEIEIGFIDKIRNQQKFNSLDELKLALSKDKEFALNVIK</sequence>
<dbReference type="InterPro" id="IPR023465">
    <property type="entry name" value="Riboflavin_kinase_dom_sf"/>
</dbReference>
<dbReference type="Proteomes" id="UP000275719">
    <property type="component" value="Unassembled WGS sequence"/>
</dbReference>
<evidence type="ECO:0000256" key="15">
    <source>
        <dbReference type="PIRNR" id="PIRNR004491"/>
    </source>
</evidence>
<dbReference type="Pfam" id="PF01687">
    <property type="entry name" value="Flavokinase"/>
    <property type="match status" value="1"/>
</dbReference>
<evidence type="ECO:0000256" key="14">
    <source>
        <dbReference type="ARBA" id="ARBA00049494"/>
    </source>
</evidence>
<comment type="function">
    <text evidence="1">Catalyzes the phosphorylation of riboflavin to FMN followed by the adenylation of FMN to FAD.</text>
</comment>
<keyword evidence="9 15" id="KW-0418">Kinase</keyword>
<keyword evidence="5 15" id="KW-0288">FMN</keyword>
<dbReference type="PIRSF" id="PIRSF004491">
    <property type="entry name" value="FAD_Synth"/>
    <property type="match status" value="1"/>
</dbReference>
<dbReference type="OrthoDB" id="9803667at2"/>
<keyword evidence="10 15" id="KW-0274">FAD</keyword>
<dbReference type="InterPro" id="IPR015865">
    <property type="entry name" value="Riboflavin_kinase_bac/euk"/>
</dbReference>
<evidence type="ECO:0000256" key="8">
    <source>
        <dbReference type="ARBA" id="ARBA00022741"/>
    </source>
</evidence>
<dbReference type="Gene3D" id="3.40.50.620">
    <property type="entry name" value="HUPs"/>
    <property type="match status" value="1"/>
</dbReference>
<dbReference type="Gene3D" id="2.40.30.30">
    <property type="entry name" value="Riboflavin kinase-like"/>
    <property type="match status" value="1"/>
</dbReference>
<proteinExistence type="inferred from homology"/>
<gene>
    <name evidence="17" type="ORF">EG240_03195</name>
</gene>
<dbReference type="NCBIfam" id="NF004160">
    <property type="entry name" value="PRK05627.1-3"/>
    <property type="match status" value="1"/>
</dbReference>
<accession>A0A3P3WB57</accession>
<protein>
    <recommendedName>
        <fullName evidence="15">Riboflavin biosynthesis protein</fullName>
    </recommendedName>
    <domain>
        <recommendedName>
            <fullName evidence="15">Riboflavin kinase</fullName>
            <ecNumber evidence="15">2.7.1.26</ecNumber>
        </recommendedName>
        <alternativeName>
            <fullName evidence="15">Flavokinase</fullName>
        </alternativeName>
    </domain>
    <domain>
        <recommendedName>
            <fullName evidence="15">FMN adenylyltransferase</fullName>
            <ecNumber evidence="15">2.7.7.2</ecNumber>
        </recommendedName>
        <alternativeName>
            <fullName evidence="15">FAD pyrophosphorylase</fullName>
        </alternativeName>
        <alternativeName>
            <fullName evidence="15">FAD synthase</fullName>
        </alternativeName>
    </domain>
</protein>
<dbReference type="SUPFAM" id="SSF52374">
    <property type="entry name" value="Nucleotidylyl transferase"/>
    <property type="match status" value="1"/>
</dbReference>
<dbReference type="InterPro" id="IPR015864">
    <property type="entry name" value="FAD_synthase"/>
</dbReference>
<evidence type="ECO:0000256" key="9">
    <source>
        <dbReference type="ARBA" id="ARBA00022777"/>
    </source>
</evidence>
<dbReference type="GO" id="GO:0006747">
    <property type="term" value="P:FAD biosynthetic process"/>
    <property type="evidence" value="ECO:0007669"/>
    <property type="project" value="UniProtKB-UniRule"/>
</dbReference>
<dbReference type="FunFam" id="3.40.50.620:FF:000021">
    <property type="entry name" value="Riboflavin biosynthesis protein"/>
    <property type="match status" value="1"/>
</dbReference>
<dbReference type="SUPFAM" id="SSF82114">
    <property type="entry name" value="Riboflavin kinase-like"/>
    <property type="match status" value="1"/>
</dbReference>
<dbReference type="EC" id="2.7.7.2" evidence="15"/>
<dbReference type="CDD" id="cd02064">
    <property type="entry name" value="FAD_synthetase_N"/>
    <property type="match status" value="1"/>
</dbReference>
<comment type="pathway">
    <text evidence="2 15">Cofactor biosynthesis; FAD biosynthesis; FAD from FMN: step 1/1.</text>
</comment>
<evidence type="ECO:0000256" key="10">
    <source>
        <dbReference type="ARBA" id="ARBA00022827"/>
    </source>
</evidence>
<dbReference type="Pfam" id="PF06574">
    <property type="entry name" value="FAD_syn"/>
    <property type="match status" value="1"/>
</dbReference>
<dbReference type="GO" id="GO:0009398">
    <property type="term" value="P:FMN biosynthetic process"/>
    <property type="evidence" value="ECO:0007669"/>
    <property type="project" value="UniProtKB-UniRule"/>
</dbReference>
<evidence type="ECO:0000259" key="16">
    <source>
        <dbReference type="SMART" id="SM00904"/>
    </source>
</evidence>
<comment type="catalytic activity">
    <reaction evidence="14 15">
        <text>FMN + ATP + H(+) = FAD + diphosphate</text>
        <dbReference type="Rhea" id="RHEA:17237"/>
        <dbReference type="ChEBI" id="CHEBI:15378"/>
        <dbReference type="ChEBI" id="CHEBI:30616"/>
        <dbReference type="ChEBI" id="CHEBI:33019"/>
        <dbReference type="ChEBI" id="CHEBI:57692"/>
        <dbReference type="ChEBI" id="CHEBI:58210"/>
        <dbReference type="EC" id="2.7.7.2"/>
    </reaction>
</comment>
<reference evidence="17 18" key="1">
    <citation type="submission" date="2018-11" db="EMBL/GenBank/DDBJ databases">
        <title>Flavobacterium sp. nov., YIM 102701-2 draft genome.</title>
        <authorList>
            <person name="Li G."/>
            <person name="Jiang Y."/>
        </authorList>
    </citation>
    <scope>NUCLEOTIDE SEQUENCE [LARGE SCALE GENOMIC DNA]</scope>
    <source>
        <strain evidence="17 18">YIM 102701-2</strain>
    </source>
</reference>
<dbReference type="NCBIfam" id="TIGR00083">
    <property type="entry name" value="ribF"/>
    <property type="match status" value="1"/>
</dbReference>
<keyword evidence="7 15" id="KW-0548">Nucleotidyltransferase</keyword>
<keyword evidence="12" id="KW-0511">Multifunctional enzyme</keyword>
<dbReference type="EC" id="2.7.1.26" evidence="15"/>
<keyword evidence="4 15" id="KW-0285">Flavoprotein</keyword>
<dbReference type="SMART" id="SM00904">
    <property type="entry name" value="Flavokinase"/>
    <property type="match status" value="1"/>
</dbReference>
<dbReference type="RefSeq" id="WP_125017363.1">
    <property type="nucleotide sequence ID" value="NZ_RQVQ01000005.1"/>
</dbReference>
<dbReference type="InterPro" id="IPR002606">
    <property type="entry name" value="Riboflavin_kinase_bac"/>
</dbReference>
<evidence type="ECO:0000256" key="11">
    <source>
        <dbReference type="ARBA" id="ARBA00022840"/>
    </source>
</evidence>
<dbReference type="UniPathway" id="UPA00276">
    <property type="reaction ID" value="UER00406"/>
</dbReference>
<dbReference type="GO" id="GO:0003919">
    <property type="term" value="F:FMN adenylyltransferase activity"/>
    <property type="evidence" value="ECO:0007669"/>
    <property type="project" value="UniProtKB-UniRule"/>
</dbReference>
<keyword evidence="6 15" id="KW-0808">Transferase</keyword>
<dbReference type="InterPro" id="IPR023468">
    <property type="entry name" value="Riboflavin_kinase"/>
</dbReference>
<keyword evidence="18" id="KW-1185">Reference proteome</keyword>
<comment type="pathway">
    <text evidence="3 15">Cofactor biosynthesis; FMN biosynthesis; FMN from riboflavin (ATP route): step 1/1.</text>
</comment>
<dbReference type="InterPro" id="IPR014729">
    <property type="entry name" value="Rossmann-like_a/b/a_fold"/>
</dbReference>
<dbReference type="UniPathway" id="UPA00277">
    <property type="reaction ID" value="UER00407"/>
</dbReference>
<dbReference type="NCBIfam" id="NF004162">
    <property type="entry name" value="PRK05627.1-5"/>
    <property type="match status" value="1"/>
</dbReference>
<dbReference type="PANTHER" id="PTHR22749">
    <property type="entry name" value="RIBOFLAVIN KINASE/FMN ADENYLYLTRANSFERASE"/>
    <property type="match status" value="1"/>
</dbReference>
<evidence type="ECO:0000256" key="7">
    <source>
        <dbReference type="ARBA" id="ARBA00022695"/>
    </source>
</evidence>
<evidence type="ECO:0000256" key="2">
    <source>
        <dbReference type="ARBA" id="ARBA00004726"/>
    </source>
</evidence>
<dbReference type="FunFam" id="2.40.30.30:FF:000003">
    <property type="entry name" value="Riboflavin biosynthesis protein"/>
    <property type="match status" value="1"/>
</dbReference>
<dbReference type="GO" id="GO:0009231">
    <property type="term" value="P:riboflavin biosynthetic process"/>
    <property type="evidence" value="ECO:0007669"/>
    <property type="project" value="InterPro"/>
</dbReference>
<evidence type="ECO:0000256" key="4">
    <source>
        <dbReference type="ARBA" id="ARBA00022630"/>
    </source>
</evidence>
<keyword evidence="11 15" id="KW-0067">ATP-binding</keyword>
<evidence type="ECO:0000256" key="1">
    <source>
        <dbReference type="ARBA" id="ARBA00002121"/>
    </source>
</evidence>
<comment type="catalytic activity">
    <reaction evidence="13 15">
        <text>riboflavin + ATP = FMN + ADP + H(+)</text>
        <dbReference type="Rhea" id="RHEA:14357"/>
        <dbReference type="ChEBI" id="CHEBI:15378"/>
        <dbReference type="ChEBI" id="CHEBI:30616"/>
        <dbReference type="ChEBI" id="CHEBI:57986"/>
        <dbReference type="ChEBI" id="CHEBI:58210"/>
        <dbReference type="ChEBI" id="CHEBI:456216"/>
        <dbReference type="EC" id="2.7.1.26"/>
    </reaction>
</comment>
<evidence type="ECO:0000256" key="6">
    <source>
        <dbReference type="ARBA" id="ARBA00022679"/>
    </source>
</evidence>
<dbReference type="AlphaFoldDB" id="A0A3P3WB57"/>
<evidence type="ECO:0000256" key="5">
    <source>
        <dbReference type="ARBA" id="ARBA00022643"/>
    </source>
</evidence>
<name>A0A3P3WB57_9FLAO</name>
<evidence type="ECO:0000256" key="3">
    <source>
        <dbReference type="ARBA" id="ARBA00005201"/>
    </source>
</evidence>
<comment type="similarity">
    <text evidence="15">Belongs to the ribF family.</text>
</comment>
<feature type="domain" description="Riboflavin kinase" evidence="16">
    <location>
        <begin position="182"/>
        <end position="307"/>
    </location>
</feature>
<keyword evidence="8 15" id="KW-0547">Nucleotide-binding</keyword>
<evidence type="ECO:0000256" key="12">
    <source>
        <dbReference type="ARBA" id="ARBA00023268"/>
    </source>
</evidence>
<evidence type="ECO:0000313" key="17">
    <source>
        <dbReference type="EMBL" id="RRJ92422.1"/>
    </source>
</evidence>
<dbReference type="EMBL" id="RQVQ01000005">
    <property type="protein sequence ID" value="RRJ92422.1"/>
    <property type="molecule type" value="Genomic_DNA"/>
</dbReference>
<evidence type="ECO:0000313" key="18">
    <source>
        <dbReference type="Proteomes" id="UP000275719"/>
    </source>
</evidence>
<comment type="caution">
    <text evidence="17">The sequence shown here is derived from an EMBL/GenBank/DDBJ whole genome shotgun (WGS) entry which is preliminary data.</text>
</comment>
<organism evidence="17 18">
    <name type="scientific">Paenimyroides tangerinum</name>
    <dbReference type="NCBI Taxonomy" id="2488728"/>
    <lineage>
        <taxon>Bacteria</taxon>
        <taxon>Pseudomonadati</taxon>
        <taxon>Bacteroidota</taxon>
        <taxon>Flavobacteriia</taxon>
        <taxon>Flavobacteriales</taxon>
        <taxon>Flavobacteriaceae</taxon>
        <taxon>Paenimyroides</taxon>
    </lineage>
</organism>
<dbReference type="GO" id="GO:0008531">
    <property type="term" value="F:riboflavin kinase activity"/>
    <property type="evidence" value="ECO:0007669"/>
    <property type="project" value="UniProtKB-UniRule"/>
</dbReference>
<dbReference type="GO" id="GO:0005524">
    <property type="term" value="F:ATP binding"/>
    <property type="evidence" value="ECO:0007669"/>
    <property type="project" value="UniProtKB-UniRule"/>
</dbReference>